<organism evidence="10 11">
    <name type="scientific">Hypsibius exemplaris</name>
    <name type="common">Freshwater tardigrade</name>
    <dbReference type="NCBI Taxonomy" id="2072580"/>
    <lineage>
        <taxon>Eukaryota</taxon>
        <taxon>Metazoa</taxon>
        <taxon>Ecdysozoa</taxon>
        <taxon>Tardigrada</taxon>
        <taxon>Eutardigrada</taxon>
        <taxon>Parachela</taxon>
        <taxon>Hypsibioidea</taxon>
        <taxon>Hypsibiidae</taxon>
        <taxon>Hypsibius</taxon>
    </lineage>
</organism>
<dbReference type="PROSITE" id="PS50262">
    <property type="entry name" value="G_PROTEIN_RECEP_F1_2"/>
    <property type="match status" value="1"/>
</dbReference>
<dbReference type="AlphaFoldDB" id="A0A1W0WER2"/>
<evidence type="ECO:0000256" key="6">
    <source>
        <dbReference type="ARBA" id="ARBA00023170"/>
    </source>
</evidence>
<dbReference type="Proteomes" id="UP000192578">
    <property type="component" value="Unassembled WGS sequence"/>
</dbReference>
<dbReference type="SUPFAM" id="SSF81321">
    <property type="entry name" value="Family A G protein-coupled receptor-like"/>
    <property type="match status" value="1"/>
</dbReference>
<evidence type="ECO:0000256" key="7">
    <source>
        <dbReference type="ARBA" id="ARBA00023224"/>
    </source>
</evidence>
<dbReference type="PANTHER" id="PTHR24243">
    <property type="entry name" value="G-PROTEIN COUPLED RECEPTOR"/>
    <property type="match status" value="1"/>
</dbReference>
<dbReference type="EMBL" id="MTYJ01000118">
    <property type="protein sequence ID" value="OQV13700.1"/>
    <property type="molecule type" value="Genomic_DNA"/>
</dbReference>
<evidence type="ECO:0000259" key="9">
    <source>
        <dbReference type="PROSITE" id="PS50262"/>
    </source>
</evidence>
<reference evidence="11" key="1">
    <citation type="submission" date="2017-01" db="EMBL/GenBank/DDBJ databases">
        <title>Comparative genomics of anhydrobiosis in the tardigrade Hypsibius dujardini.</title>
        <authorList>
            <person name="Yoshida Y."/>
            <person name="Koutsovoulos G."/>
            <person name="Laetsch D."/>
            <person name="Stevens L."/>
            <person name="Kumar S."/>
            <person name="Horikawa D."/>
            <person name="Ishino K."/>
            <person name="Komine S."/>
            <person name="Tomita M."/>
            <person name="Blaxter M."/>
            <person name="Arakawa K."/>
        </authorList>
    </citation>
    <scope>NUCLEOTIDE SEQUENCE [LARGE SCALE GENOMIC DNA]</scope>
    <source>
        <strain evidence="11">Z151</strain>
    </source>
</reference>
<proteinExistence type="predicted"/>
<evidence type="ECO:0000256" key="4">
    <source>
        <dbReference type="ARBA" id="ARBA00023040"/>
    </source>
</evidence>
<keyword evidence="3 8" id="KW-1133">Transmembrane helix</keyword>
<feature type="transmembrane region" description="Helical" evidence="8">
    <location>
        <begin position="108"/>
        <end position="132"/>
    </location>
</feature>
<dbReference type="Gene3D" id="1.20.1070.10">
    <property type="entry name" value="Rhodopsin 7-helix transmembrane proteins"/>
    <property type="match status" value="1"/>
</dbReference>
<dbReference type="Pfam" id="PF00001">
    <property type="entry name" value="7tm_1"/>
    <property type="match status" value="1"/>
</dbReference>
<keyword evidence="4" id="KW-0297">G-protein coupled receptor</keyword>
<comment type="subcellular location">
    <subcellularLocation>
        <location evidence="1">Membrane</location>
        <topology evidence="1">Multi-pass membrane protein</topology>
    </subcellularLocation>
</comment>
<evidence type="ECO:0000313" key="10">
    <source>
        <dbReference type="EMBL" id="OQV13700.1"/>
    </source>
</evidence>
<comment type="caution">
    <text evidence="10">The sequence shown here is derived from an EMBL/GenBank/DDBJ whole genome shotgun (WGS) entry which is preliminary data.</text>
</comment>
<feature type="transmembrane region" description="Helical" evidence="8">
    <location>
        <begin position="63"/>
        <end position="88"/>
    </location>
</feature>
<dbReference type="GO" id="GO:0004930">
    <property type="term" value="F:G protein-coupled receptor activity"/>
    <property type="evidence" value="ECO:0007669"/>
    <property type="project" value="UniProtKB-KW"/>
</dbReference>
<sequence length="341" mass="38019">MNYSNKNGSSESPITILPLTKQRELTAWIATTLAVSVIGILNNIFVLRVTWPVTQRISGVSLLISHFVVVNLLICLVSLPASIFVIILTQHYGSLIAGRSCYYIQTLWIVNVSVVNWSDAGLVGNRFVALYFPHSYKLWMTTRVSAAIIVGSWILCIGVMLPFTLASVGQRVALSALGQCSLVVTGRLGSFFNSFMAFVPYAVSGTGSLFILRKCFGFSKLRSGRVRHEARVQADATANRRLITARMLLFTFLWCGVCMLPTYLTIVVFPWLYVSNSVSILWTKTAMACQYAFTPCILLLTNRIIENERESSLLEDGPPLSRQLLTLHQGDRRVQFRPHGR</sequence>
<evidence type="ECO:0000313" key="11">
    <source>
        <dbReference type="Proteomes" id="UP000192578"/>
    </source>
</evidence>
<name>A0A1W0WER2_HYPEX</name>
<evidence type="ECO:0000256" key="8">
    <source>
        <dbReference type="SAM" id="Phobius"/>
    </source>
</evidence>
<feature type="domain" description="G-protein coupled receptors family 1 profile" evidence="9">
    <location>
        <begin position="42"/>
        <end position="268"/>
    </location>
</feature>
<dbReference type="CDD" id="cd00637">
    <property type="entry name" value="7tm_classA_rhodopsin-like"/>
    <property type="match status" value="1"/>
</dbReference>
<accession>A0A1W0WER2</accession>
<dbReference type="GO" id="GO:0005886">
    <property type="term" value="C:plasma membrane"/>
    <property type="evidence" value="ECO:0007669"/>
    <property type="project" value="TreeGrafter"/>
</dbReference>
<evidence type="ECO:0000256" key="5">
    <source>
        <dbReference type="ARBA" id="ARBA00023136"/>
    </source>
</evidence>
<dbReference type="OrthoDB" id="9445642at2759"/>
<keyword evidence="2 8" id="KW-0812">Transmembrane</keyword>
<keyword evidence="6" id="KW-0675">Receptor</keyword>
<dbReference type="PANTHER" id="PTHR24243:SF208">
    <property type="entry name" value="PYROKININ-1 RECEPTOR"/>
    <property type="match status" value="1"/>
</dbReference>
<protein>
    <recommendedName>
        <fullName evidence="9">G-protein coupled receptors family 1 profile domain-containing protein</fullName>
    </recommendedName>
</protein>
<evidence type="ECO:0000256" key="1">
    <source>
        <dbReference type="ARBA" id="ARBA00004141"/>
    </source>
</evidence>
<feature type="transmembrane region" description="Helical" evidence="8">
    <location>
        <begin position="279"/>
        <end position="300"/>
    </location>
</feature>
<feature type="transmembrane region" description="Helical" evidence="8">
    <location>
        <begin position="191"/>
        <end position="212"/>
    </location>
</feature>
<evidence type="ECO:0000256" key="3">
    <source>
        <dbReference type="ARBA" id="ARBA00022989"/>
    </source>
</evidence>
<dbReference type="InterPro" id="IPR000276">
    <property type="entry name" value="GPCR_Rhodpsn"/>
</dbReference>
<keyword evidence="7" id="KW-0807">Transducer</keyword>
<feature type="transmembrane region" description="Helical" evidence="8">
    <location>
        <begin position="248"/>
        <end position="273"/>
    </location>
</feature>
<feature type="transmembrane region" description="Helical" evidence="8">
    <location>
        <begin position="27"/>
        <end position="51"/>
    </location>
</feature>
<gene>
    <name evidence="10" type="ORF">BV898_12094</name>
</gene>
<dbReference type="InterPro" id="IPR017452">
    <property type="entry name" value="GPCR_Rhodpsn_7TM"/>
</dbReference>
<feature type="transmembrane region" description="Helical" evidence="8">
    <location>
        <begin position="144"/>
        <end position="165"/>
    </location>
</feature>
<evidence type="ECO:0000256" key="2">
    <source>
        <dbReference type="ARBA" id="ARBA00022692"/>
    </source>
</evidence>
<keyword evidence="5 8" id="KW-0472">Membrane</keyword>
<keyword evidence="11" id="KW-1185">Reference proteome</keyword>